<dbReference type="SUPFAM" id="SSF103088">
    <property type="entry name" value="OmpA-like"/>
    <property type="match status" value="1"/>
</dbReference>
<protein>
    <submittedName>
        <fullName evidence="5">OmpA family protein</fullName>
    </submittedName>
</protein>
<evidence type="ECO:0000256" key="2">
    <source>
        <dbReference type="SAM" id="Phobius"/>
    </source>
</evidence>
<organism evidence="5 6">
    <name type="scientific">Phocaeicola barnesiae</name>
    <dbReference type="NCBI Taxonomy" id="376804"/>
    <lineage>
        <taxon>Bacteria</taxon>
        <taxon>Pseudomonadati</taxon>
        <taxon>Bacteroidota</taxon>
        <taxon>Bacteroidia</taxon>
        <taxon>Bacteroidales</taxon>
        <taxon>Bacteroidaceae</taxon>
        <taxon>Phocaeicola</taxon>
    </lineage>
</organism>
<evidence type="ECO:0000313" key="6">
    <source>
        <dbReference type="Proteomes" id="UP001204579"/>
    </source>
</evidence>
<dbReference type="GO" id="GO:0016020">
    <property type="term" value="C:membrane"/>
    <property type="evidence" value="ECO:0007669"/>
    <property type="project" value="UniProtKB-UniRule"/>
</dbReference>
<dbReference type="GeneID" id="82442802"/>
<feature type="transmembrane region" description="Helical" evidence="2">
    <location>
        <begin position="52"/>
        <end position="71"/>
    </location>
</feature>
<keyword evidence="2" id="KW-0812">Transmembrane</keyword>
<dbReference type="Gene3D" id="3.30.1330.60">
    <property type="entry name" value="OmpA-like domain"/>
    <property type="match status" value="1"/>
</dbReference>
<name>A0AAW5N388_9BACT</name>
<gene>
    <name evidence="5" type="ORF">NW209_06265</name>
</gene>
<dbReference type="RefSeq" id="WP_025892265.1">
    <property type="nucleotide sequence ID" value="NZ_CALULB010000040.1"/>
</dbReference>
<dbReference type="InterPro" id="IPR036737">
    <property type="entry name" value="OmpA-like_sf"/>
</dbReference>
<dbReference type="PROSITE" id="PS51123">
    <property type="entry name" value="OMPA_2"/>
    <property type="match status" value="1"/>
</dbReference>
<dbReference type="PANTHER" id="PTHR30329">
    <property type="entry name" value="STATOR ELEMENT OF FLAGELLAR MOTOR COMPLEX"/>
    <property type="match status" value="1"/>
</dbReference>
<dbReference type="PROSITE" id="PS51257">
    <property type="entry name" value="PROKAR_LIPOPROTEIN"/>
    <property type="match status" value="1"/>
</dbReference>
<dbReference type="EMBL" id="JANRHJ010000006">
    <property type="protein sequence ID" value="MCR8873617.1"/>
    <property type="molecule type" value="Genomic_DNA"/>
</dbReference>
<dbReference type="Pfam" id="PF13488">
    <property type="entry name" value="Gly-zipper_Omp"/>
    <property type="match status" value="1"/>
</dbReference>
<feature type="domain" description="OmpA-like" evidence="4">
    <location>
        <begin position="99"/>
        <end position="226"/>
    </location>
</feature>
<keyword evidence="3" id="KW-0732">Signal</keyword>
<dbReference type="PANTHER" id="PTHR30329:SF21">
    <property type="entry name" value="LIPOPROTEIN YIAD-RELATED"/>
    <property type="match status" value="1"/>
</dbReference>
<keyword evidence="6" id="KW-1185">Reference proteome</keyword>
<feature type="signal peptide" evidence="3">
    <location>
        <begin position="1"/>
        <end position="28"/>
    </location>
</feature>
<dbReference type="InterPro" id="IPR050330">
    <property type="entry name" value="Bact_OuterMem_StrucFunc"/>
</dbReference>
<evidence type="ECO:0000256" key="1">
    <source>
        <dbReference type="PROSITE-ProRule" id="PRU00473"/>
    </source>
</evidence>
<dbReference type="InterPro" id="IPR006665">
    <property type="entry name" value="OmpA-like"/>
</dbReference>
<feature type="chain" id="PRO_5043733802" evidence="3">
    <location>
        <begin position="29"/>
        <end position="238"/>
    </location>
</feature>
<dbReference type="Proteomes" id="UP001204579">
    <property type="component" value="Unassembled WGS sequence"/>
</dbReference>
<dbReference type="CDD" id="cd07185">
    <property type="entry name" value="OmpA_C-like"/>
    <property type="match status" value="1"/>
</dbReference>
<dbReference type="AlphaFoldDB" id="A0AAW5N388"/>
<dbReference type="InterPro" id="IPR039567">
    <property type="entry name" value="Gly-zipper"/>
</dbReference>
<accession>A0AAW5N388</accession>
<dbReference type="Pfam" id="PF00691">
    <property type="entry name" value="OmpA"/>
    <property type="match status" value="1"/>
</dbReference>
<evidence type="ECO:0000313" key="5">
    <source>
        <dbReference type="EMBL" id="MCR8873617.1"/>
    </source>
</evidence>
<comment type="caution">
    <text evidence="5">The sequence shown here is derived from an EMBL/GenBank/DDBJ whole genome shotgun (WGS) entry which is preliminary data.</text>
</comment>
<keyword evidence="1 2" id="KW-0472">Membrane</keyword>
<proteinExistence type="predicted"/>
<keyword evidence="2" id="KW-1133">Transmembrane helix</keyword>
<evidence type="ECO:0000259" key="4">
    <source>
        <dbReference type="PROSITE" id="PS51123"/>
    </source>
</evidence>
<evidence type="ECO:0000256" key="3">
    <source>
        <dbReference type="SAM" id="SignalP"/>
    </source>
</evidence>
<sequence>MKKTNSMAFLLSACLVMSSCGMSNTAKGGLIGAGSGGALGAIIGGVVGQGKGAAIGAAVGTAVGAGAGVLIGKKMDKAAEQAKEIEGAQVEQVTDNNGLQAVKVTFDSGILFNTSSAVLSSNAKAALSKFANNVLKQNPDMDVNVYGYTDNQGWKNSTAEQSVQKNLNLSQERAQSVASYLLSCGASSSQIKTVEGLGESNPVADNSTAAGRQENRRVEVYMYASQKMIQQAENGTLN</sequence>
<reference evidence="5 6" key="1">
    <citation type="submission" date="2022-08" db="EMBL/GenBank/DDBJ databases">
        <authorList>
            <person name="Zeman M."/>
            <person name="Kubasova T."/>
        </authorList>
    </citation>
    <scope>NUCLEOTIDE SEQUENCE [LARGE SCALE GENOMIC DNA]</scope>
    <source>
        <strain evidence="5 6">ET62</strain>
    </source>
</reference>